<gene>
    <name evidence="2" type="ORF">FC093_18995</name>
</gene>
<reference evidence="2 3" key="1">
    <citation type="submission" date="2019-05" db="EMBL/GenBank/DDBJ databases">
        <title>Panacibacter sp. strain 17mud1-8 Genome sequencing and assembly.</title>
        <authorList>
            <person name="Chhetri G."/>
        </authorList>
    </citation>
    <scope>NUCLEOTIDE SEQUENCE [LARGE SCALE GENOMIC DNA]</scope>
    <source>
        <strain evidence="2 3">17mud1-8</strain>
    </source>
</reference>
<keyword evidence="3" id="KW-1185">Reference proteome</keyword>
<feature type="region of interest" description="Disordered" evidence="1">
    <location>
        <begin position="1"/>
        <end position="26"/>
    </location>
</feature>
<protein>
    <submittedName>
        <fullName evidence="2">Uncharacterized protein</fullName>
    </submittedName>
</protein>
<evidence type="ECO:0000313" key="3">
    <source>
        <dbReference type="Proteomes" id="UP000305848"/>
    </source>
</evidence>
<evidence type="ECO:0000256" key="1">
    <source>
        <dbReference type="SAM" id="MobiDB-lite"/>
    </source>
</evidence>
<evidence type="ECO:0000313" key="2">
    <source>
        <dbReference type="EMBL" id="TKK65841.1"/>
    </source>
</evidence>
<dbReference type="RefSeq" id="WP_137263392.1">
    <property type="nucleotide sequence ID" value="NZ_SZQL01000018.1"/>
</dbReference>
<sequence>MFTFLSHTPKENSGGSHYPSEEMQESIHPYLHEVNITEGSEFLDDAIAIEDQPLDITAANKNE</sequence>
<accession>A0A4U3KTX8</accession>
<dbReference type="AlphaFoldDB" id="A0A4U3KTX8"/>
<dbReference type="Proteomes" id="UP000305848">
    <property type="component" value="Unassembled WGS sequence"/>
</dbReference>
<name>A0A4U3KTX8_9BACT</name>
<comment type="caution">
    <text evidence="2">The sequence shown here is derived from an EMBL/GenBank/DDBJ whole genome shotgun (WGS) entry which is preliminary data.</text>
</comment>
<organism evidence="2 3">
    <name type="scientific">Ilyomonas limi</name>
    <dbReference type="NCBI Taxonomy" id="2575867"/>
    <lineage>
        <taxon>Bacteria</taxon>
        <taxon>Pseudomonadati</taxon>
        <taxon>Bacteroidota</taxon>
        <taxon>Chitinophagia</taxon>
        <taxon>Chitinophagales</taxon>
        <taxon>Chitinophagaceae</taxon>
        <taxon>Ilyomonas</taxon>
    </lineage>
</organism>
<dbReference type="EMBL" id="SZQL01000018">
    <property type="protein sequence ID" value="TKK65841.1"/>
    <property type="molecule type" value="Genomic_DNA"/>
</dbReference>
<proteinExistence type="predicted"/>
<dbReference type="OrthoDB" id="680409at2"/>